<dbReference type="AlphaFoldDB" id="A0A372GDJ5"/>
<evidence type="ECO:0000256" key="1">
    <source>
        <dbReference type="ARBA" id="ARBA00022729"/>
    </source>
</evidence>
<protein>
    <submittedName>
        <fullName evidence="4">Peptide/nickel transporter substrate-binding protein</fullName>
    </submittedName>
</protein>
<dbReference type="GO" id="GO:1904680">
    <property type="term" value="F:peptide transmembrane transporter activity"/>
    <property type="evidence" value="ECO:0007669"/>
    <property type="project" value="TreeGrafter"/>
</dbReference>
<accession>A0A372GDJ5</accession>
<proteinExistence type="predicted"/>
<evidence type="ECO:0000313" key="5">
    <source>
        <dbReference type="Proteomes" id="UP000262882"/>
    </source>
</evidence>
<feature type="region of interest" description="Disordered" evidence="2">
    <location>
        <begin position="122"/>
        <end position="143"/>
    </location>
</feature>
<comment type="caution">
    <text evidence="4">The sequence shown here is derived from an EMBL/GenBank/DDBJ whole genome shotgun (WGS) entry which is preliminary data.</text>
</comment>
<dbReference type="PANTHER" id="PTHR30290">
    <property type="entry name" value="PERIPLASMIC BINDING COMPONENT OF ABC TRANSPORTER"/>
    <property type="match status" value="1"/>
</dbReference>
<dbReference type="SUPFAM" id="SSF53850">
    <property type="entry name" value="Periplasmic binding protein-like II"/>
    <property type="match status" value="1"/>
</dbReference>
<dbReference type="Gene3D" id="3.10.105.10">
    <property type="entry name" value="Dipeptide-binding Protein, Domain 3"/>
    <property type="match status" value="1"/>
</dbReference>
<name>A0A372GDJ5_9ACTN</name>
<reference evidence="4 5" key="1">
    <citation type="submission" date="2018-08" db="EMBL/GenBank/DDBJ databases">
        <title>Actinomadura spongicola sp. nov., isolated from marine sponge Leucetta chagosensis.</title>
        <authorList>
            <person name="Li L."/>
            <person name="Lin H.W."/>
        </authorList>
    </citation>
    <scope>NUCLEOTIDE SEQUENCE [LARGE SCALE GENOMIC DNA]</scope>
    <source>
        <strain evidence="4 5">LHW52907</strain>
    </source>
</reference>
<dbReference type="PANTHER" id="PTHR30290:SF38">
    <property type="entry name" value="D,D-DIPEPTIDE-BINDING PERIPLASMIC PROTEIN DDPA-RELATED"/>
    <property type="match status" value="1"/>
</dbReference>
<feature type="region of interest" description="Disordered" evidence="2">
    <location>
        <begin position="1"/>
        <end position="46"/>
    </location>
</feature>
<feature type="domain" description="Solute-binding protein family 5" evidence="3">
    <location>
        <begin position="226"/>
        <end position="587"/>
    </location>
</feature>
<dbReference type="InterPro" id="IPR000914">
    <property type="entry name" value="SBP_5_dom"/>
</dbReference>
<dbReference type="Gene3D" id="3.40.190.10">
    <property type="entry name" value="Periplasmic binding protein-like II"/>
    <property type="match status" value="1"/>
</dbReference>
<dbReference type="GO" id="GO:0015833">
    <property type="term" value="P:peptide transport"/>
    <property type="evidence" value="ECO:0007669"/>
    <property type="project" value="TreeGrafter"/>
</dbReference>
<evidence type="ECO:0000256" key="2">
    <source>
        <dbReference type="SAM" id="MobiDB-lite"/>
    </source>
</evidence>
<dbReference type="Proteomes" id="UP000262882">
    <property type="component" value="Unassembled WGS sequence"/>
</dbReference>
<keyword evidence="5" id="KW-1185">Reference proteome</keyword>
<gene>
    <name evidence="4" type="ORF">D0T12_22705</name>
</gene>
<evidence type="ECO:0000313" key="4">
    <source>
        <dbReference type="EMBL" id="RFS83262.1"/>
    </source>
</evidence>
<dbReference type="Pfam" id="PF00496">
    <property type="entry name" value="SBP_bac_5"/>
    <property type="match status" value="1"/>
</dbReference>
<dbReference type="InterPro" id="IPR039424">
    <property type="entry name" value="SBP_5"/>
</dbReference>
<organism evidence="4 5">
    <name type="scientific">Actinomadura spongiicola</name>
    <dbReference type="NCBI Taxonomy" id="2303421"/>
    <lineage>
        <taxon>Bacteria</taxon>
        <taxon>Bacillati</taxon>
        <taxon>Actinomycetota</taxon>
        <taxon>Actinomycetes</taxon>
        <taxon>Streptosporangiales</taxon>
        <taxon>Thermomonosporaceae</taxon>
        <taxon>Actinomadura</taxon>
    </lineage>
</organism>
<evidence type="ECO:0000259" key="3">
    <source>
        <dbReference type="Pfam" id="PF00496"/>
    </source>
</evidence>
<sequence>MHRVSPRSRLSESSRTSSTLPSPVSTPTQKSSISSNDMCAIPPARPAPRTFRRARAMSSQNSEYGQVCANPYRADKGRIGRGFTGQAKVLISDRITEADAYCGGVTAITFYRHEAGLGVRSPPMIRDTPLNQQLPSRRHRKRQLPRRILAATAAVLVAAGLASACNSQATGTNDGADGPPVKGGNLTVRIAQDPGSLDAVKNTNAGVSYISHEVFEQLVTIDKNYQPQPVLAESYQKSDDGLAFTFTLRQGVTFSDGTPLKAADVVASLKYWVENGSYAGSLKPVLKDVTAKDDATVEVSLKRPFNLIALMAASAGSEIHKAADIAASGPTGIPNDRIVGTGPYKVKSWTRGQQIVLERNTNYKPPKGPSSGYAGAKRAFLDTITYKIVADEDAVLNGLKTGLWDVAEPSHDQYDQIKSDAQLKIKVEAAANVQYVALNHNSGSIFSKPQARDAMNMLIDKKAIMAAQGVPELTQPSNGAFATLTNKNLYSDAGKAKWEQNDPEQAKQMFAAAGLRPDQTIRMITTDEFPQFKDALLVIQNQLKKIGIKSSIESYDFATLMGRKNNKPNSWDVLALMDDGNPPVPSYTDNVNGLDNSGYPRDKLAPLLEAYDRAKTPEEAKKAVDAIQGFTSQNLPTITLYMAKNYVAHRPNVGGYDGWGMEFADVWIKK</sequence>
<dbReference type="Gene3D" id="3.90.76.10">
    <property type="entry name" value="Dipeptide-binding Protein, Domain 1"/>
    <property type="match status" value="1"/>
</dbReference>
<feature type="compositionally biased region" description="Low complexity" evidence="2">
    <location>
        <begin position="7"/>
        <end position="28"/>
    </location>
</feature>
<keyword evidence="1" id="KW-0732">Signal</keyword>
<dbReference type="EMBL" id="QVNQ01000007">
    <property type="protein sequence ID" value="RFS83262.1"/>
    <property type="molecule type" value="Genomic_DNA"/>
</dbReference>